<dbReference type="EMBL" id="MLFS01000072">
    <property type="protein sequence ID" value="ORM69523.1"/>
    <property type="molecule type" value="Genomic_DNA"/>
</dbReference>
<protein>
    <submittedName>
        <fullName evidence="2">Uncharacterized protein</fullName>
    </submittedName>
</protein>
<name>A0A1X1CYJ3_9GAMM</name>
<evidence type="ECO:0000256" key="1">
    <source>
        <dbReference type="SAM" id="Phobius"/>
    </source>
</evidence>
<organism evidence="2 3">
    <name type="scientific">Pantoea wallisii</name>
    <dbReference type="NCBI Taxonomy" id="1076551"/>
    <lineage>
        <taxon>Bacteria</taxon>
        <taxon>Pseudomonadati</taxon>
        <taxon>Pseudomonadota</taxon>
        <taxon>Gammaproteobacteria</taxon>
        <taxon>Enterobacterales</taxon>
        <taxon>Erwiniaceae</taxon>
        <taxon>Pantoea</taxon>
    </lineage>
</organism>
<comment type="caution">
    <text evidence="2">The sequence shown here is derived from an EMBL/GenBank/DDBJ whole genome shotgun (WGS) entry which is preliminary data.</text>
</comment>
<proteinExistence type="predicted"/>
<evidence type="ECO:0000313" key="3">
    <source>
        <dbReference type="Proteomes" id="UP000193104"/>
    </source>
</evidence>
<reference evidence="2 3" key="1">
    <citation type="journal article" date="2017" name="Antonie Van Leeuwenhoek">
        <title>Phylogenomic resolution of the bacterial genus Pantoea and its relationship with Erwinia and Tatumella.</title>
        <authorList>
            <person name="Palmer M."/>
            <person name="Steenkamp E.T."/>
            <person name="Coetzee M.P."/>
            <person name="Chan W.Y."/>
            <person name="van Zyl E."/>
            <person name="De Maayer P."/>
            <person name="Coutinho T.A."/>
            <person name="Blom J."/>
            <person name="Smits T.H."/>
            <person name="Duffy B."/>
            <person name="Venter S.N."/>
        </authorList>
    </citation>
    <scope>NUCLEOTIDE SEQUENCE [LARGE SCALE GENOMIC DNA]</scope>
    <source>
        <strain evidence="2 3">LMG 26277</strain>
    </source>
</reference>
<accession>A0A1X1CYJ3</accession>
<dbReference type="OrthoDB" id="6548956at2"/>
<dbReference type="AlphaFoldDB" id="A0A1X1CYJ3"/>
<keyword evidence="1" id="KW-0812">Transmembrane</keyword>
<dbReference type="Proteomes" id="UP000193104">
    <property type="component" value="Unassembled WGS sequence"/>
</dbReference>
<keyword evidence="3" id="KW-1185">Reference proteome</keyword>
<sequence length="88" mass="9515">MLAGIAFIAFLPLICALGAGTVASMAGCQLDEGSVHACYILGEDRGPLLYEMGVLGWFILMSFPAGILLLICWAIALIAQLYQYYRIQ</sequence>
<feature type="transmembrane region" description="Helical" evidence="1">
    <location>
        <begin position="54"/>
        <end position="79"/>
    </location>
</feature>
<evidence type="ECO:0000313" key="2">
    <source>
        <dbReference type="EMBL" id="ORM69523.1"/>
    </source>
</evidence>
<keyword evidence="1" id="KW-0472">Membrane</keyword>
<gene>
    <name evidence="2" type="ORF">HA48_19085</name>
</gene>
<keyword evidence="1" id="KW-1133">Transmembrane helix</keyword>